<accession>A0A916XW02</accession>
<keyword evidence="3" id="KW-1185">Reference proteome</keyword>
<evidence type="ECO:0000313" key="2">
    <source>
        <dbReference type="EMBL" id="GGD17047.1"/>
    </source>
</evidence>
<evidence type="ECO:0000313" key="3">
    <source>
        <dbReference type="Proteomes" id="UP000613160"/>
    </source>
</evidence>
<name>A0A916XW02_9HYPH</name>
<dbReference type="EMBL" id="BMJJ01000004">
    <property type="protein sequence ID" value="GGD17047.1"/>
    <property type="molecule type" value="Genomic_DNA"/>
</dbReference>
<organism evidence="2 3">
    <name type="scientific">Aureimonas glaciei</name>
    <dbReference type="NCBI Taxonomy" id="1776957"/>
    <lineage>
        <taxon>Bacteria</taxon>
        <taxon>Pseudomonadati</taxon>
        <taxon>Pseudomonadota</taxon>
        <taxon>Alphaproteobacteria</taxon>
        <taxon>Hyphomicrobiales</taxon>
        <taxon>Aurantimonadaceae</taxon>
        <taxon>Aureimonas</taxon>
    </lineage>
</organism>
<evidence type="ECO:0000256" key="1">
    <source>
        <dbReference type="SAM" id="MobiDB-lite"/>
    </source>
</evidence>
<comment type="caution">
    <text evidence="2">The sequence shown here is derived from an EMBL/GenBank/DDBJ whole genome shotgun (WGS) entry which is preliminary data.</text>
</comment>
<feature type="region of interest" description="Disordered" evidence="1">
    <location>
        <begin position="1"/>
        <end position="80"/>
    </location>
</feature>
<gene>
    <name evidence="2" type="ORF">GCM10011335_19880</name>
</gene>
<dbReference type="AlphaFoldDB" id="A0A916XW02"/>
<reference evidence="2" key="1">
    <citation type="journal article" date="2014" name="Int. J. Syst. Evol. Microbiol.">
        <title>Complete genome sequence of Corynebacterium casei LMG S-19264T (=DSM 44701T), isolated from a smear-ripened cheese.</title>
        <authorList>
            <consortium name="US DOE Joint Genome Institute (JGI-PGF)"/>
            <person name="Walter F."/>
            <person name="Albersmeier A."/>
            <person name="Kalinowski J."/>
            <person name="Ruckert C."/>
        </authorList>
    </citation>
    <scope>NUCLEOTIDE SEQUENCE</scope>
    <source>
        <strain evidence="2">CGMCC 1.15493</strain>
    </source>
</reference>
<proteinExistence type="predicted"/>
<feature type="compositionally biased region" description="Basic and acidic residues" evidence="1">
    <location>
        <begin position="51"/>
        <end position="62"/>
    </location>
</feature>
<reference evidence="2" key="2">
    <citation type="submission" date="2020-09" db="EMBL/GenBank/DDBJ databases">
        <authorList>
            <person name="Sun Q."/>
            <person name="Zhou Y."/>
        </authorList>
    </citation>
    <scope>NUCLEOTIDE SEQUENCE</scope>
    <source>
        <strain evidence="2">CGMCC 1.15493</strain>
    </source>
</reference>
<dbReference type="Proteomes" id="UP000613160">
    <property type="component" value="Unassembled WGS sequence"/>
</dbReference>
<feature type="compositionally biased region" description="Low complexity" evidence="1">
    <location>
        <begin position="21"/>
        <end position="31"/>
    </location>
</feature>
<protein>
    <submittedName>
        <fullName evidence="2">Uncharacterized protein</fullName>
    </submittedName>
</protein>
<sequence length="80" mass="8585">MSRTPPPNDGMTRKELDIGDSDLSLDPGGLLDDPDGEAEEIEVLPEDPAEMLDRCLDPKPDTGDMPGADLPDVTPKDRPS</sequence>
<feature type="compositionally biased region" description="Acidic residues" evidence="1">
    <location>
        <begin position="32"/>
        <end position="50"/>
    </location>
</feature>
<dbReference type="RefSeq" id="WP_188850448.1">
    <property type="nucleotide sequence ID" value="NZ_BMJJ01000004.1"/>
</dbReference>